<organism evidence="3 4">
    <name type="scientific">Meloidogyne hapla</name>
    <name type="common">Root-knot nematode worm</name>
    <dbReference type="NCBI Taxonomy" id="6305"/>
    <lineage>
        <taxon>Eukaryota</taxon>
        <taxon>Metazoa</taxon>
        <taxon>Ecdysozoa</taxon>
        <taxon>Nematoda</taxon>
        <taxon>Chromadorea</taxon>
        <taxon>Rhabditida</taxon>
        <taxon>Tylenchina</taxon>
        <taxon>Tylenchomorpha</taxon>
        <taxon>Tylenchoidea</taxon>
        <taxon>Meloidogynidae</taxon>
        <taxon>Meloidogyninae</taxon>
        <taxon>Meloidogyne</taxon>
    </lineage>
</organism>
<sequence>MSTGSTSTWSGSPSLPNSAELTVSLTESSGQNQPQNQQVDQTTSSNQSTVQQVTSPAEPPSRAESSSRVEVLPQTSQKTNPSVRPYPIGTAFFDNAEVSIHSLMPQEMRSSLSGEDNSRDSEFVDAPEPIADNPVWKGMEETKPRFAPKQYAYIVDLSADHLPRQTIKREEPLMPKRFDTTIILAAGLISSLLVLGVFYLVKGKKR</sequence>
<reference evidence="4" key="1">
    <citation type="submission" date="2016-11" db="UniProtKB">
        <authorList>
            <consortium name="WormBaseParasite"/>
        </authorList>
    </citation>
    <scope>IDENTIFICATION</scope>
</reference>
<keyword evidence="3" id="KW-1185">Reference proteome</keyword>
<keyword evidence="2" id="KW-0812">Transmembrane</keyword>
<feature type="transmembrane region" description="Helical" evidence="2">
    <location>
        <begin position="182"/>
        <end position="201"/>
    </location>
</feature>
<feature type="region of interest" description="Disordered" evidence="1">
    <location>
        <begin position="1"/>
        <end position="86"/>
    </location>
</feature>
<dbReference type="Proteomes" id="UP000095281">
    <property type="component" value="Unplaced"/>
</dbReference>
<feature type="compositionally biased region" description="Polar residues" evidence="1">
    <location>
        <begin position="73"/>
        <end position="82"/>
    </location>
</feature>
<accession>A0A1I8BMM0</accession>
<evidence type="ECO:0000313" key="3">
    <source>
        <dbReference type="Proteomes" id="UP000095281"/>
    </source>
</evidence>
<feature type="region of interest" description="Disordered" evidence="1">
    <location>
        <begin position="107"/>
        <end position="136"/>
    </location>
</feature>
<keyword evidence="2" id="KW-1133">Transmembrane helix</keyword>
<evidence type="ECO:0000256" key="1">
    <source>
        <dbReference type="SAM" id="MobiDB-lite"/>
    </source>
</evidence>
<feature type="compositionally biased region" description="Polar residues" evidence="1">
    <location>
        <begin position="15"/>
        <end position="30"/>
    </location>
</feature>
<proteinExistence type="predicted"/>
<dbReference type="AlphaFoldDB" id="A0A1I8BMM0"/>
<dbReference type="WBParaSite" id="MhA1_Contig309.frz3.gene19">
    <property type="protein sequence ID" value="MhA1_Contig309.frz3.gene19"/>
    <property type="gene ID" value="MhA1_Contig309.frz3.gene19"/>
</dbReference>
<name>A0A1I8BMM0_MELHA</name>
<feature type="compositionally biased region" description="Low complexity" evidence="1">
    <location>
        <begin position="31"/>
        <end position="71"/>
    </location>
</feature>
<evidence type="ECO:0000313" key="4">
    <source>
        <dbReference type="WBParaSite" id="MhA1_Contig309.frz3.gene19"/>
    </source>
</evidence>
<keyword evidence="2" id="KW-0472">Membrane</keyword>
<feature type="compositionally biased region" description="Low complexity" evidence="1">
    <location>
        <begin position="1"/>
        <end position="14"/>
    </location>
</feature>
<evidence type="ECO:0000256" key="2">
    <source>
        <dbReference type="SAM" id="Phobius"/>
    </source>
</evidence>
<protein>
    <submittedName>
        <fullName evidence="4">LPXTG cell wall anchor domain-containing protein</fullName>
    </submittedName>
</protein>